<dbReference type="GO" id="GO:0000062">
    <property type="term" value="F:fatty-acyl-CoA binding"/>
    <property type="evidence" value="ECO:0007669"/>
    <property type="project" value="InterPro"/>
</dbReference>
<feature type="region of interest" description="Disordered" evidence="2">
    <location>
        <begin position="404"/>
        <end position="449"/>
    </location>
</feature>
<evidence type="ECO:0000256" key="1">
    <source>
        <dbReference type="ARBA" id="ARBA00022990"/>
    </source>
</evidence>
<evidence type="ECO:0000259" key="4">
    <source>
        <dbReference type="PROSITE" id="PS51228"/>
    </source>
</evidence>
<organism evidence="5">
    <name type="scientific">Darwinula stevensoni</name>
    <dbReference type="NCBI Taxonomy" id="69355"/>
    <lineage>
        <taxon>Eukaryota</taxon>
        <taxon>Metazoa</taxon>
        <taxon>Ecdysozoa</taxon>
        <taxon>Arthropoda</taxon>
        <taxon>Crustacea</taxon>
        <taxon>Oligostraca</taxon>
        <taxon>Ostracoda</taxon>
        <taxon>Podocopa</taxon>
        <taxon>Podocopida</taxon>
        <taxon>Darwinulocopina</taxon>
        <taxon>Darwinuloidea</taxon>
        <taxon>Darwinulidae</taxon>
        <taxon>Darwinula</taxon>
    </lineage>
</organism>
<dbReference type="GO" id="GO:0000139">
    <property type="term" value="C:Golgi membrane"/>
    <property type="evidence" value="ECO:0007669"/>
    <property type="project" value="TreeGrafter"/>
</dbReference>
<dbReference type="InterPro" id="IPR035984">
    <property type="entry name" value="Acyl-CoA-binding_sf"/>
</dbReference>
<dbReference type="OrthoDB" id="5839451at2759"/>
<dbReference type="PANTHER" id="PTHR22973">
    <property type="entry name" value="LD35087P"/>
    <property type="match status" value="1"/>
</dbReference>
<dbReference type="Gene3D" id="1.20.80.10">
    <property type="match status" value="1"/>
</dbReference>
<dbReference type="Pfam" id="PF13897">
    <property type="entry name" value="GOLD_2"/>
    <property type="match status" value="1"/>
</dbReference>
<dbReference type="EMBL" id="LR899527">
    <property type="protein sequence ID" value="CAD7240143.1"/>
    <property type="molecule type" value="Genomic_DNA"/>
</dbReference>
<feature type="compositionally biased region" description="Acidic residues" evidence="2">
    <location>
        <begin position="410"/>
        <end position="423"/>
    </location>
</feature>
<dbReference type="AlphaFoldDB" id="A0A7R8X3J2"/>
<dbReference type="FunFam" id="1.20.80.10:FF:000017">
    <property type="entry name" value="Golgi resident protein GCP60"/>
    <property type="match status" value="1"/>
</dbReference>
<keyword evidence="1" id="KW-0007">Acetylation</keyword>
<evidence type="ECO:0008006" key="7">
    <source>
        <dbReference type="Google" id="ProtNLM"/>
    </source>
</evidence>
<feature type="compositionally biased region" description="Acidic residues" evidence="2">
    <location>
        <begin position="288"/>
        <end position="304"/>
    </location>
</feature>
<dbReference type="SUPFAM" id="SSF47027">
    <property type="entry name" value="Acyl-CoA binding protein"/>
    <property type="match status" value="1"/>
</dbReference>
<feature type="compositionally biased region" description="Polar residues" evidence="2">
    <location>
        <begin position="267"/>
        <end position="281"/>
    </location>
</feature>
<dbReference type="EMBL" id="CAJPEV010000010">
    <property type="protein sequence ID" value="CAG0878657.1"/>
    <property type="molecule type" value="Genomic_DNA"/>
</dbReference>
<feature type="compositionally biased region" description="Polar residues" evidence="2">
    <location>
        <begin position="1"/>
        <end position="13"/>
    </location>
</feature>
<feature type="region of interest" description="Disordered" evidence="2">
    <location>
        <begin position="1"/>
        <end position="38"/>
    </location>
</feature>
<feature type="region of interest" description="Disordered" evidence="2">
    <location>
        <begin position="245"/>
        <end position="304"/>
    </location>
</feature>
<dbReference type="InterPro" id="IPR052269">
    <property type="entry name" value="Golgi-PI4KB_interaction"/>
</dbReference>
<dbReference type="PROSITE" id="PS50866">
    <property type="entry name" value="GOLD"/>
    <property type="match status" value="1"/>
</dbReference>
<dbReference type="InterPro" id="IPR009038">
    <property type="entry name" value="GOLD_dom"/>
</dbReference>
<dbReference type="PANTHER" id="PTHR22973:SF12">
    <property type="entry name" value="LD35087P"/>
    <property type="match status" value="1"/>
</dbReference>
<evidence type="ECO:0000313" key="5">
    <source>
        <dbReference type="EMBL" id="CAD7240143.1"/>
    </source>
</evidence>
<dbReference type="SUPFAM" id="SSF101576">
    <property type="entry name" value="Supernatant protein factor (SPF), C-terminal domain"/>
    <property type="match status" value="1"/>
</dbReference>
<feature type="region of interest" description="Disordered" evidence="2">
    <location>
        <begin position="164"/>
        <end position="195"/>
    </location>
</feature>
<dbReference type="Gene3D" id="2.60.120.680">
    <property type="entry name" value="GOLD domain"/>
    <property type="match status" value="1"/>
</dbReference>
<feature type="domain" description="ACB" evidence="4">
    <location>
        <begin position="46"/>
        <end position="137"/>
    </location>
</feature>
<dbReference type="InterPro" id="IPR014352">
    <property type="entry name" value="FERM/acyl-CoA-bd_prot_sf"/>
</dbReference>
<reference evidence="5" key="1">
    <citation type="submission" date="2020-11" db="EMBL/GenBank/DDBJ databases">
        <authorList>
            <person name="Tran Van P."/>
        </authorList>
    </citation>
    <scope>NUCLEOTIDE SEQUENCE</scope>
</reference>
<feature type="compositionally biased region" description="Basic and acidic residues" evidence="2">
    <location>
        <begin position="424"/>
        <end position="446"/>
    </location>
</feature>
<dbReference type="Proteomes" id="UP000677054">
    <property type="component" value="Unassembled WGS sequence"/>
</dbReference>
<dbReference type="Pfam" id="PF00887">
    <property type="entry name" value="ACBP"/>
    <property type="match status" value="1"/>
</dbReference>
<keyword evidence="6" id="KW-1185">Reference proteome</keyword>
<evidence type="ECO:0000313" key="6">
    <source>
        <dbReference type="Proteomes" id="UP000677054"/>
    </source>
</evidence>
<accession>A0A7R8X3J2</accession>
<evidence type="ECO:0000259" key="3">
    <source>
        <dbReference type="PROSITE" id="PS50866"/>
    </source>
</evidence>
<evidence type="ECO:0000256" key="2">
    <source>
        <dbReference type="SAM" id="MobiDB-lite"/>
    </source>
</evidence>
<sequence length="500" mass="57986">MVSSVTMAATDSDLQTDRLSLNSEESSLKSPEDDDREEYEDWGFPLRGVYKLAVRFFKEKEGKAVHLSYMNKVHLVAYTQQVSHGKFSPEVSPPVGYFDVIGYDRRQVWQSLGEMSKEEAMKKFIELINETCPLFRPYVEAHRRDREEQQRKAYVSRINIKREDEEKRQQEEEIRKREEETKRKEEEDRQRQEIQKRKIQEALNQQTYHQFKAYAEAQYPNNPEQQAVLIRQLQEQHYKQYMQQVYQQQSPGDGGSGSKGKKKMENGISSPSSVLASTPVANNNNVDGGEDGVTDEEDEGESEGEELVIDDLEFHSVVSSPFQELPPIQAASMWTRKDINEFKELIRKESSESIIKVRHGETVTVRVPTHEDGACLFWEFATDSYDIGFGLYFEWTKSPTSQVSVHISESEEEDDEEDEEAEEVREGDLPGDVEKGSGGSKREDRPPTTVVIPTYRRDCHEEVYAGNHVYPGEGVYLLKFDNSYSVWRSKTLYYRVYYTR</sequence>
<name>A0A7R8X3J2_9CRUS</name>
<feature type="domain" description="GOLD" evidence="3">
    <location>
        <begin position="343"/>
        <end position="498"/>
    </location>
</feature>
<dbReference type="InterPro" id="IPR000582">
    <property type="entry name" value="Acyl-CoA-binding_protein"/>
</dbReference>
<dbReference type="PROSITE" id="PS51228">
    <property type="entry name" value="ACB_2"/>
    <property type="match status" value="1"/>
</dbReference>
<gene>
    <name evidence="5" type="ORF">DSTB1V02_LOCUS177</name>
</gene>
<dbReference type="InterPro" id="IPR036598">
    <property type="entry name" value="GOLD_dom_sf"/>
</dbReference>
<protein>
    <recommendedName>
        <fullName evidence="7">Golgi resident protein GCP60</fullName>
    </recommendedName>
</protein>
<proteinExistence type="predicted"/>